<evidence type="ECO:0008006" key="4">
    <source>
        <dbReference type="Google" id="ProtNLM"/>
    </source>
</evidence>
<protein>
    <recommendedName>
        <fullName evidence="4">Lipoprotein</fullName>
    </recommendedName>
</protein>
<keyword evidence="3" id="KW-1185">Reference proteome</keyword>
<comment type="caution">
    <text evidence="2">The sequence shown here is derived from an EMBL/GenBank/DDBJ whole genome shotgun (WGS) entry which is preliminary data.</text>
</comment>
<organism evidence="2 3">
    <name type="scientific">Streptomyces actinomycinicus</name>
    <dbReference type="NCBI Taxonomy" id="1695166"/>
    <lineage>
        <taxon>Bacteria</taxon>
        <taxon>Bacillati</taxon>
        <taxon>Actinomycetota</taxon>
        <taxon>Actinomycetes</taxon>
        <taxon>Kitasatosporales</taxon>
        <taxon>Streptomycetaceae</taxon>
        <taxon>Streptomyces</taxon>
    </lineage>
</organism>
<dbReference type="PROSITE" id="PS51257">
    <property type="entry name" value="PROKAR_LIPOPROTEIN"/>
    <property type="match status" value="1"/>
</dbReference>
<dbReference type="Proteomes" id="UP000661858">
    <property type="component" value="Unassembled WGS sequence"/>
</dbReference>
<feature type="chain" id="PRO_5039522070" description="Lipoprotein" evidence="1">
    <location>
        <begin position="27"/>
        <end position="168"/>
    </location>
</feature>
<name>A0A937EIK3_9ACTN</name>
<dbReference type="AlphaFoldDB" id="A0A937EIK3"/>
<evidence type="ECO:0000313" key="2">
    <source>
        <dbReference type="EMBL" id="MBL1083168.1"/>
    </source>
</evidence>
<evidence type="ECO:0000313" key="3">
    <source>
        <dbReference type="Proteomes" id="UP000661858"/>
    </source>
</evidence>
<accession>A0A937EIK3</accession>
<dbReference type="EMBL" id="JAERRK010000006">
    <property type="protein sequence ID" value="MBL1083168.1"/>
    <property type="molecule type" value="Genomic_DNA"/>
</dbReference>
<gene>
    <name evidence="2" type="ORF">JK359_14425</name>
</gene>
<reference evidence="2" key="1">
    <citation type="submission" date="2021-01" db="EMBL/GenBank/DDBJ databases">
        <title>WGS of actinomycetes isolated from Thailand.</title>
        <authorList>
            <person name="Thawai C."/>
        </authorList>
    </citation>
    <scope>NUCLEOTIDE SEQUENCE</scope>
    <source>
        <strain evidence="2">RCU-197</strain>
    </source>
</reference>
<feature type="signal peptide" evidence="1">
    <location>
        <begin position="1"/>
        <end position="26"/>
    </location>
</feature>
<proteinExistence type="predicted"/>
<sequence length="168" mass="17588">MVRRIKRAGLVVVGAALMAAASGCHGDAPCAGYGVVSGVGVLFDHRGYGDLTGGSYQLCARGECVKGALRRERITNVRLSLPRDVDPGSGPIRFRVTRKGEGKAVIDTSVDARLIHQTDGCGSNAYSRGLAFTKATGLTTKIPKSLSDAWMKQIRSLATASPDPSTPS</sequence>
<keyword evidence="1" id="KW-0732">Signal</keyword>
<evidence type="ECO:0000256" key="1">
    <source>
        <dbReference type="SAM" id="SignalP"/>
    </source>
</evidence>